<evidence type="ECO:0000313" key="7">
    <source>
        <dbReference type="Proteomes" id="UP000464507"/>
    </source>
</evidence>
<dbReference type="Pfam" id="PF09339">
    <property type="entry name" value="HTH_IclR"/>
    <property type="match status" value="1"/>
</dbReference>
<dbReference type="PANTHER" id="PTHR30136">
    <property type="entry name" value="HELIX-TURN-HELIX TRANSCRIPTIONAL REGULATOR, ICLR FAMILY"/>
    <property type="match status" value="1"/>
</dbReference>
<dbReference type="PROSITE" id="PS51077">
    <property type="entry name" value="HTH_ICLR"/>
    <property type="match status" value="1"/>
</dbReference>
<dbReference type="SMART" id="SM00346">
    <property type="entry name" value="HTH_ICLR"/>
    <property type="match status" value="1"/>
</dbReference>
<sequence>MVDIPAARGALRILTHLARQSGPVGASAIARDLGLPRSSTYQLIRVMQEEGYVVHYPELRAYGLGSLVSEIGSSVLRATRLGRLAQPLIDRLVLEVDVPAVAQVGVLHGSDVSYVSKAAGHRAPTTVASVGVRLPAHLTATGRSMLATLPAGQVRALFPHRESLVTRRGLGPTTLRALDDILAATRSRGFAAEDGEITQGYSSVAATATDRNGYPVAAIGLTYLSVAAVAPDDIARLGAAVVAASAALTARLGGH</sequence>
<feature type="domain" description="IclR-ED" evidence="5">
    <location>
        <begin position="67"/>
        <end position="254"/>
    </location>
</feature>
<evidence type="ECO:0000256" key="2">
    <source>
        <dbReference type="ARBA" id="ARBA00023125"/>
    </source>
</evidence>
<dbReference type="InterPro" id="IPR029016">
    <property type="entry name" value="GAF-like_dom_sf"/>
</dbReference>
<keyword evidence="1" id="KW-0805">Transcription regulation</keyword>
<dbReference type="InterPro" id="IPR005471">
    <property type="entry name" value="Tscrpt_reg_IclR_N"/>
</dbReference>
<feature type="domain" description="HTH iclR-type" evidence="4">
    <location>
        <begin position="4"/>
        <end position="66"/>
    </location>
</feature>
<evidence type="ECO:0000256" key="3">
    <source>
        <dbReference type="ARBA" id="ARBA00023163"/>
    </source>
</evidence>
<evidence type="ECO:0000259" key="4">
    <source>
        <dbReference type="PROSITE" id="PS51077"/>
    </source>
</evidence>
<reference evidence="6 7" key="1">
    <citation type="submission" date="2016-09" db="EMBL/GenBank/DDBJ databases">
        <title>Complete genome sequence of microbes from the polar regions.</title>
        <authorList>
            <person name="Liao L."/>
            <person name="Chen B."/>
        </authorList>
    </citation>
    <scope>NUCLEOTIDE SEQUENCE [LARGE SCALE GENOMIC DNA]</scope>
    <source>
        <strain evidence="6 7">ZS314</strain>
    </source>
</reference>
<dbReference type="Gene3D" id="1.10.10.10">
    <property type="entry name" value="Winged helix-like DNA-binding domain superfamily/Winged helix DNA-binding domain"/>
    <property type="match status" value="1"/>
</dbReference>
<dbReference type="GO" id="GO:0003700">
    <property type="term" value="F:DNA-binding transcription factor activity"/>
    <property type="evidence" value="ECO:0007669"/>
    <property type="project" value="TreeGrafter"/>
</dbReference>
<dbReference type="SUPFAM" id="SSF46785">
    <property type="entry name" value="Winged helix' DNA-binding domain"/>
    <property type="match status" value="1"/>
</dbReference>
<dbReference type="KEGG" id="mant:BHD05_04605"/>
<dbReference type="Pfam" id="PF01614">
    <property type="entry name" value="IclR_C"/>
    <property type="match status" value="1"/>
</dbReference>
<protein>
    <submittedName>
        <fullName evidence="6">IclR family transcriptional regulator</fullName>
    </submittedName>
</protein>
<dbReference type="GO" id="GO:0003677">
    <property type="term" value="F:DNA binding"/>
    <property type="evidence" value="ECO:0007669"/>
    <property type="project" value="UniProtKB-KW"/>
</dbReference>
<dbReference type="OrthoDB" id="3734039at2"/>
<dbReference type="EMBL" id="CP017146">
    <property type="protein sequence ID" value="QHO69031.1"/>
    <property type="molecule type" value="Genomic_DNA"/>
</dbReference>
<evidence type="ECO:0000259" key="5">
    <source>
        <dbReference type="PROSITE" id="PS51078"/>
    </source>
</evidence>
<dbReference type="AlphaFoldDB" id="A0A7L5AIS5"/>
<dbReference type="Gene3D" id="3.30.450.40">
    <property type="match status" value="1"/>
</dbReference>
<keyword evidence="2" id="KW-0238">DNA-binding</keyword>
<evidence type="ECO:0000313" key="6">
    <source>
        <dbReference type="EMBL" id="QHO69031.1"/>
    </source>
</evidence>
<dbReference type="PANTHER" id="PTHR30136:SF35">
    <property type="entry name" value="HTH-TYPE TRANSCRIPTIONAL REGULATOR RV1719"/>
    <property type="match status" value="1"/>
</dbReference>
<organism evidence="6 7">
    <name type="scientific">Marisediminicola antarctica</name>
    <dbReference type="NCBI Taxonomy" id="674079"/>
    <lineage>
        <taxon>Bacteria</taxon>
        <taxon>Bacillati</taxon>
        <taxon>Actinomycetota</taxon>
        <taxon>Actinomycetes</taxon>
        <taxon>Micrococcales</taxon>
        <taxon>Microbacteriaceae</taxon>
        <taxon>Marisediminicola</taxon>
    </lineage>
</organism>
<dbReference type="Proteomes" id="UP000464507">
    <property type="component" value="Chromosome"/>
</dbReference>
<accession>A0A7L5AIS5</accession>
<name>A0A7L5AIS5_9MICO</name>
<keyword evidence="7" id="KW-1185">Reference proteome</keyword>
<evidence type="ECO:0000256" key="1">
    <source>
        <dbReference type="ARBA" id="ARBA00023015"/>
    </source>
</evidence>
<dbReference type="PROSITE" id="PS51078">
    <property type="entry name" value="ICLR_ED"/>
    <property type="match status" value="1"/>
</dbReference>
<dbReference type="RefSeq" id="WP_161885393.1">
    <property type="nucleotide sequence ID" value="NZ_CP017146.1"/>
</dbReference>
<dbReference type="InterPro" id="IPR050707">
    <property type="entry name" value="HTH_MetabolicPath_Reg"/>
</dbReference>
<dbReference type="GO" id="GO:0045892">
    <property type="term" value="P:negative regulation of DNA-templated transcription"/>
    <property type="evidence" value="ECO:0007669"/>
    <property type="project" value="TreeGrafter"/>
</dbReference>
<proteinExistence type="predicted"/>
<dbReference type="CDD" id="cd00090">
    <property type="entry name" value="HTH_ARSR"/>
    <property type="match status" value="1"/>
</dbReference>
<dbReference type="InterPro" id="IPR036388">
    <property type="entry name" value="WH-like_DNA-bd_sf"/>
</dbReference>
<dbReference type="InterPro" id="IPR036390">
    <property type="entry name" value="WH_DNA-bd_sf"/>
</dbReference>
<dbReference type="InterPro" id="IPR011991">
    <property type="entry name" value="ArsR-like_HTH"/>
</dbReference>
<dbReference type="InterPro" id="IPR014757">
    <property type="entry name" value="Tscrpt_reg_IclR_C"/>
</dbReference>
<gene>
    <name evidence="6" type="ORF">BHD05_04605</name>
</gene>
<dbReference type="SUPFAM" id="SSF55781">
    <property type="entry name" value="GAF domain-like"/>
    <property type="match status" value="1"/>
</dbReference>
<keyword evidence="3" id="KW-0804">Transcription</keyword>